<accession>A0ABN7AIZ8</accession>
<feature type="compositionally biased region" description="Polar residues" evidence="1">
    <location>
        <begin position="1"/>
        <end position="10"/>
    </location>
</feature>
<name>A0ABN7AIZ8_9HEMI</name>
<evidence type="ECO:0000256" key="1">
    <source>
        <dbReference type="SAM" id="MobiDB-lite"/>
    </source>
</evidence>
<gene>
    <name evidence="2" type="ORF">NTJ_05048</name>
</gene>
<sequence length="198" mass="22839">MSVVPSTTQEKGTDGLVPPVKDNTGSPTLDTLNSYFLQFWKPHHAAKALNYLERLETRRSVQRMTKTRSAVPWVPPSDWIEFLAAPKTTKLSEMTDSPDLRCLRFILYILGCPSNGRRPYDEFLKAKTIKQKRAWLYKYHGPKFKPPASYVEPIPPIRMARLKMCFPSKFITIGSQTFLDSRLVVKDEAQQIYYAEQH</sequence>
<evidence type="ECO:0000313" key="3">
    <source>
        <dbReference type="Proteomes" id="UP001307889"/>
    </source>
</evidence>
<dbReference type="Proteomes" id="UP001307889">
    <property type="component" value="Chromosome 3"/>
</dbReference>
<reference evidence="2 3" key="1">
    <citation type="submission" date="2023-09" db="EMBL/GenBank/DDBJ databases">
        <title>Nesidiocoris tenuis whole genome shotgun sequence.</title>
        <authorList>
            <person name="Shibata T."/>
            <person name="Shimoda M."/>
            <person name="Kobayashi T."/>
            <person name="Uehara T."/>
        </authorList>
    </citation>
    <scope>NUCLEOTIDE SEQUENCE [LARGE SCALE GENOMIC DNA]</scope>
    <source>
        <strain evidence="2 3">Japan</strain>
    </source>
</reference>
<organism evidence="2 3">
    <name type="scientific">Nesidiocoris tenuis</name>
    <dbReference type="NCBI Taxonomy" id="355587"/>
    <lineage>
        <taxon>Eukaryota</taxon>
        <taxon>Metazoa</taxon>
        <taxon>Ecdysozoa</taxon>
        <taxon>Arthropoda</taxon>
        <taxon>Hexapoda</taxon>
        <taxon>Insecta</taxon>
        <taxon>Pterygota</taxon>
        <taxon>Neoptera</taxon>
        <taxon>Paraneoptera</taxon>
        <taxon>Hemiptera</taxon>
        <taxon>Heteroptera</taxon>
        <taxon>Panheteroptera</taxon>
        <taxon>Cimicomorpha</taxon>
        <taxon>Miridae</taxon>
        <taxon>Dicyphina</taxon>
        <taxon>Nesidiocoris</taxon>
    </lineage>
</organism>
<dbReference type="EMBL" id="AP028911">
    <property type="protein sequence ID" value="BES92240.1"/>
    <property type="molecule type" value="Genomic_DNA"/>
</dbReference>
<proteinExistence type="predicted"/>
<protein>
    <submittedName>
        <fullName evidence="2">Uncharacterized protein</fullName>
    </submittedName>
</protein>
<feature type="region of interest" description="Disordered" evidence="1">
    <location>
        <begin position="1"/>
        <end position="24"/>
    </location>
</feature>
<evidence type="ECO:0000313" key="2">
    <source>
        <dbReference type="EMBL" id="BES92240.1"/>
    </source>
</evidence>
<keyword evidence="3" id="KW-1185">Reference proteome</keyword>